<organism evidence="2 3">
    <name type="scientific">Marinobacterium mangrovicola</name>
    <dbReference type="NCBI Taxonomy" id="1476959"/>
    <lineage>
        <taxon>Bacteria</taxon>
        <taxon>Pseudomonadati</taxon>
        <taxon>Pseudomonadota</taxon>
        <taxon>Gammaproteobacteria</taxon>
        <taxon>Oceanospirillales</taxon>
        <taxon>Oceanospirillaceae</taxon>
        <taxon>Marinobacterium</taxon>
    </lineage>
</organism>
<feature type="chain" id="PRO_5020295453" description="Ig-like domain-containing protein" evidence="1">
    <location>
        <begin position="22"/>
        <end position="218"/>
    </location>
</feature>
<evidence type="ECO:0000256" key="1">
    <source>
        <dbReference type="SAM" id="SignalP"/>
    </source>
</evidence>
<dbReference type="OrthoDB" id="7059890at2"/>
<sequence>MAITRASLLSILFFFAPAVLAANACSGDQIAAVKLVTHHETRFLPGSSGLKLKGEGRGEVTHYFSVTGDEYIHENSERRIPTGMLESGDFAYRWEPYEKETWLTGEHVYRSSKGSKRNQNRYSQTTEKDHNPTIAIEEISPSTPETDSVAGYRCRLSRQTLNTGATVSACNLRIYGRNTPLDWQQTHQNGSQQTKRTQSLTQTCVDRSLFEIPERDWK</sequence>
<evidence type="ECO:0000313" key="2">
    <source>
        <dbReference type="EMBL" id="TCK03625.1"/>
    </source>
</evidence>
<evidence type="ECO:0000313" key="3">
    <source>
        <dbReference type="Proteomes" id="UP000294546"/>
    </source>
</evidence>
<dbReference type="EMBL" id="SMFU01000012">
    <property type="protein sequence ID" value="TCK03625.1"/>
    <property type="molecule type" value="Genomic_DNA"/>
</dbReference>
<evidence type="ECO:0008006" key="4">
    <source>
        <dbReference type="Google" id="ProtNLM"/>
    </source>
</evidence>
<proteinExistence type="predicted"/>
<feature type="signal peptide" evidence="1">
    <location>
        <begin position="1"/>
        <end position="21"/>
    </location>
</feature>
<dbReference type="RefSeq" id="WP_132296469.1">
    <property type="nucleotide sequence ID" value="NZ_SMFU01000012.1"/>
</dbReference>
<protein>
    <recommendedName>
        <fullName evidence="4">Ig-like domain-containing protein</fullName>
    </recommendedName>
</protein>
<dbReference type="Proteomes" id="UP000294546">
    <property type="component" value="Unassembled WGS sequence"/>
</dbReference>
<reference evidence="2 3" key="1">
    <citation type="submission" date="2019-03" db="EMBL/GenBank/DDBJ databases">
        <title>Genomic Encyclopedia of Archaeal and Bacterial Type Strains, Phase II (KMG-II): from individual species to whole genera.</title>
        <authorList>
            <person name="Goeker M."/>
        </authorList>
    </citation>
    <scope>NUCLEOTIDE SEQUENCE [LARGE SCALE GENOMIC DNA]</scope>
    <source>
        <strain evidence="2 3">DSM 27697</strain>
    </source>
</reference>
<comment type="caution">
    <text evidence="2">The sequence shown here is derived from an EMBL/GenBank/DDBJ whole genome shotgun (WGS) entry which is preliminary data.</text>
</comment>
<keyword evidence="3" id="KW-1185">Reference proteome</keyword>
<name>A0A4R1GAU0_9GAMM</name>
<accession>A0A4R1GAU0</accession>
<gene>
    <name evidence="2" type="ORF">CLV83_3899</name>
</gene>
<keyword evidence="1" id="KW-0732">Signal</keyword>
<dbReference type="AlphaFoldDB" id="A0A4R1GAU0"/>